<dbReference type="Pfam" id="PF04827">
    <property type="entry name" value="Plant_tran"/>
    <property type="match status" value="1"/>
</dbReference>
<dbReference type="InterPro" id="IPR006912">
    <property type="entry name" value="Harbinger_derived_prot"/>
</dbReference>
<dbReference type="PANTHER" id="PTHR47150">
    <property type="entry name" value="OS12G0169200 PROTEIN"/>
    <property type="match status" value="1"/>
</dbReference>
<evidence type="ECO:0000313" key="2">
    <source>
        <dbReference type="EnsemblPlants" id="Bo3g064030.1"/>
    </source>
</evidence>
<dbReference type="AlphaFoldDB" id="A0A0D3BAP1"/>
<dbReference type="EnsemblPlants" id="Bo3g064030.1">
    <property type="protein sequence ID" value="Bo3g064030.1"/>
    <property type="gene ID" value="Bo3g064030"/>
</dbReference>
<protein>
    <recommendedName>
        <fullName evidence="4">Myb-like domain-containing protein</fullName>
    </recommendedName>
</protein>
<reference evidence="2" key="2">
    <citation type="submission" date="2015-03" db="UniProtKB">
        <authorList>
            <consortium name="EnsemblPlants"/>
        </authorList>
    </citation>
    <scope>IDENTIFICATION</scope>
</reference>
<feature type="compositionally biased region" description="Basic and acidic residues" evidence="1">
    <location>
        <begin position="18"/>
        <end position="28"/>
    </location>
</feature>
<organism evidence="2 3">
    <name type="scientific">Brassica oleracea var. oleracea</name>
    <dbReference type="NCBI Taxonomy" id="109376"/>
    <lineage>
        <taxon>Eukaryota</taxon>
        <taxon>Viridiplantae</taxon>
        <taxon>Streptophyta</taxon>
        <taxon>Embryophyta</taxon>
        <taxon>Tracheophyta</taxon>
        <taxon>Spermatophyta</taxon>
        <taxon>Magnoliopsida</taxon>
        <taxon>eudicotyledons</taxon>
        <taxon>Gunneridae</taxon>
        <taxon>Pentapetalae</taxon>
        <taxon>rosids</taxon>
        <taxon>malvids</taxon>
        <taxon>Brassicales</taxon>
        <taxon>Brassicaceae</taxon>
        <taxon>Brassiceae</taxon>
        <taxon>Brassica</taxon>
    </lineage>
</organism>
<dbReference type="PANTHER" id="PTHR47150:SF5">
    <property type="entry name" value="OS07G0546750 PROTEIN"/>
    <property type="match status" value="1"/>
</dbReference>
<feature type="region of interest" description="Disordered" evidence="1">
    <location>
        <begin position="7"/>
        <end position="37"/>
    </location>
</feature>
<sequence>MVLKFLYPNNRNQTGTKPKTERIPEYPKNKYSLSNISAPKSPNENKIAYAKQVRLHEASSIHRSKDQWFRGEEKLLCSRSVHRGDKVPVYGTPHSFGSDSVVERKERRKWTPTNDILLISFWLNTSKYPVVGNEQRSGAFRKRIAANFLASQKAEGSEPREPMHCKQRWQKINDLVCKFCGSYEAATREKTSGQNETDVLKKAHEIFYNNHQKKFNLEHCDLSSSKHEGISRKRKVADAGQLTTCDATEADECTSRPPGVKADKAHGERLYMGQKHVYLFVVQIVSGRVTERCHRGRFDTPTYPENLYRRRFRMNKRLFMHIVDRLSNEVHFLRQKKDGLGRLGLSTLQKCIGVIRVLAYGSALDAVDEYLRLGATTARLCVENFVEAIINFFGDEYLRRPTPDDLQRLLYIGELCEFPRMIGSINCMHWEWKNCPTA</sequence>
<evidence type="ECO:0000313" key="3">
    <source>
        <dbReference type="Proteomes" id="UP000032141"/>
    </source>
</evidence>
<reference evidence="2 3" key="1">
    <citation type="journal article" date="2014" name="Genome Biol.">
        <title>Transcriptome and methylome profiling reveals relics of genome dominance in the mesopolyploid Brassica oleracea.</title>
        <authorList>
            <person name="Parkin I.A."/>
            <person name="Koh C."/>
            <person name="Tang H."/>
            <person name="Robinson S.J."/>
            <person name="Kagale S."/>
            <person name="Clarke W.E."/>
            <person name="Town C.D."/>
            <person name="Nixon J."/>
            <person name="Krishnakumar V."/>
            <person name="Bidwell S.L."/>
            <person name="Denoeud F."/>
            <person name="Belcram H."/>
            <person name="Links M.G."/>
            <person name="Just J."/>
            <person name="Clarke C."/>
            <person name="Bender T."/>
            <person name="Huebert T."/>
            <person name="Mason A.S."/>
            <person name="Pires J.C."/>
            <person name="Barker G."/>
            <person name="Moore J."/>
            <person name="Walley P.G."/>
            <person name="Manoli S."/>
            <person name="Batley J."/>
            <person name="Edwards D."/>
            <person name="Nelson M.N."/>
            <person name="Wang X."/>
            <person name="Paterson A.H."/>
            <person name="King G."/>
            <person name="Bancroft I."/>
            <person name="Chalhoub B."/>
            <person name="Sharpe A.G."/>
        </authorList>
    </citation>
    <scope>NUCLEOTIDE SEQUENCE</scope>
    <source>
        <strain evidence="2 3">cv. TO1000</strain>
    </source>
</reference>
<evidence type="ECO:0000256" key="1">
    <source>
        <dbReference type="SAM" id="MobiDB-lite"/>
    </source>
</evidence>
<name>A0A0D3BAP1_BRAOL</name>
<proteinExistence type="predicted"/>
<keyword evidence="3" id="KW-1185">Reference proteome</keyword>
<evidence type="ECO:0008006" key="4">
    <source>
        <dbReference type="Google" id="ProtNLM"/>
    </source>
</evidence>
<dbReference type="Proteomes" id="UP000032141">
    <property type="component" value="Chromosome C3"/>
</dbReference>
<accession>A0A0D3BAP1</accession>
<dbReference type="Gramene" id="Bo3g064030.1">
    <property type="protein sequence ID" value="Bo3g064030.1"/>
    <property type="gene ID" value="Bo3g064030"/>
</dbReference>
<dbReference type="HOGENOM" id="CLU_012390_5_1_1"/>